<reference evidence="6" key="1">
    <citation type="submission" date="2023-03" db="EMBL/GenBank/DDBJ databases">
        <title>Mating type loci evolution in Malassezia.</title>
        <authorList>
            <person name="Coelho M.A."/>
        </authorList>
    </citation>
    <scope>NUCLEOTIDE SEQUENCE</scope>
    <source>
        <strain evidence="6">CBS 10434</strain>
    </source>
</reference>
<sequence length="80" mass="9275">MSRAAKTTLGTSIAATISIVAGVHYLQIKERETMYKGVERDDQRQKEKRQRMEDLARNRERETALRQLQPIPDHSPQRLA</sequence>
<dbReference type="Proteomes" id="UP001220961">
    <property type="component" value="Chromosome 7"/>
</dbReference>
<dbReference type="AlphaFoldDB" id="A0AAF0EA92"/>
<evidence type="ECO:0000256" key="4">
    <source>
        <dbReference type="ARBA" id="ARBA00023128"/>
    </source>
</evidence>
<accession>A0AAF0EA92</accession>
<feature type="compositionally biased region" description="Basic and acidic residues" evidence="5">
    <location>
        <begin position="34"/>
        <end position="64"/>
    </location>
</feature>
<evidence type="ECO:0000256" key="1">
    <source>
        <dbReference type="ARBA" id="ARBA00004173"/>
    </source>
</evidence>
<keyword evidence="3" id="KW-0809">Transit peptide</keyword>
<comment type="similarity">
    <text evidence="2">Belongs to the PET117 family.</text>
</comment>
<dbReference type="PANTHER" id="PTHR28163">
    <property type="entry name" value="PROTEIN PET117 HOMOLOG, MITOCHONDRIAL"/>
    <property type="match status" value="1"/>
</dbReference>
<protein>
    <submittedName>
        <fullName evidence="6">Uncharacterized protein</fullName>
    </submittedName>
</protein>
<dbReference type="GO" id="GO:0033617">
    <property type="term" value="P:mitochondrial respiratory chain complex IV assembly"/>
    <property type="evidence" value="ECO:0007669"/>
    <property type="project" value="TreeGrafter"/>
</dbReference>
<feature type="region of interest" description="Disordered" evidence="5">
    <location>
        <begin position="34"/>
        <end position="80"/>
    </location>
</feature>
<dbReference type="GO" id="GO:0005739">
    <property type="term" value="C:mitochondrion"/>
    <property type="evidence" value="ECO:0007669"/>
    <property type="project" value="UniProtKB-SubCell"/>
</dbReference>
<comment type="subcellular location">
    <subcellularLocation>
        <location evidence="1">Mitochondrion</location>
    </subcellularLocation>
</comment>
<gene>
    <name evidence="6" type="ORF">MCAP1_003236</name>
</gene>
<dbReference type="EMBL" id="CP119914">
    <property type="protein sequence ID" value="WFD20981.1"/>
    <property type="molecule type" value="Genomic_DNA"/>
</dbReference>
<evidence type="ECO:0000313" key="7">
    <source>
        <dbReference type="Proteomes" id="UP001220961"/>
    </source>
</evidence>
<evidence type="ECO:0000256" key="3">
    <source>
        <dbReference type="ARBA" id="ARBA00022946"/>
    </source>
</evidence>
<keyword evidence="7" id="KW-1185">Reference proteome</keyword>
<organism evidence="6 7">
    <name type="scientific">Malassezia caprae</name>
    <dbReference type="NCBI Taxonomy" id="1381934"/>
    <lineage>
        <taxon>Eukaryota</taxon>
        <taxon>Fungi</taxon>
        <taxon>Dikarya</taxon>
        <taxon>Basidiomycota</taxon>
        <taxon>Ustilaginomycotina</taxon>
        <taxon>Malasseziomycetes</taxon>
        <taxon>Malasseziales</taxon>
        <taxon>Malasseziaceae</taxon>
        <taxon>Malassezia</taxon>
    </lineage>
</organism>
<keyword evidence="4" id="KW-0496">Mitochondrion</keyword>
<name>A0AAF0EA92_9BASI</name>
<evidence type="ECO:0000256" key="5">
    <source>
        <dbReference type="SAM" id="MobiDB-lite"/>
    </source>
</evidence>
<proteinExistence type="inferred from homology"/>
<evidence type="ECO:0000256" key="2">
    <source>
        <dbReference type="ARBA" id="ARBA00008197"/>
    </source>
</evidence>
<dbReference type="PANTHER" id="PTHR28163:SF1">
    <property type="entry name" value="PROTEIN PET117 HOMOLOG, MITOCHONDRIAL"/>
    <property type="match status" value="1"/>
</dbReference>
<dbReference type="Pfam" id="PF15786">
    <property type="entry name" value="PET117"/>
    <property type="match status" value="1"/>
</dbReference>
<dbReference type="InterPro" id="IPR031568">
    <property type="entry name" value="Pet117"/>
</dbReference>
<evidence type="ECO:0000313" key="6">
    <source>
        <dbReference type="EMBL" id="WFD20981.1"/>
    </source>
</evidence>